<comment type="caution">
    <text evidence="2">The sequence shown here is derived from an EMBL/GenBank/DDBJ whole genome shotgun (WGS) entry which is preliminary data.</text>
</comment>
<reference evidence="2" key="1">
    <citation type="journal article" date="2021" name="PeerJ">
        <title>Extensive microbial diversity within the chicken gut microbiome revealed by metagenomics and culture.</title>
        <authorList>
            <person name="Gilroy R."/>
            <person name="Ravi A."/>
            <person name="Getino M."/>
            <person name="Pursley I."/>
            <person name="Horton D.L."/>
            <person name="Alikhan N.F."/>
            <person name="Baker D."/>
            <person name="Gharbi K."/>
            <person name="Hall N."/>
            <person name="Watson M."/>
            <person name="Adriaenssens E.M."/>
            <person name="Foster-Nyarko E."/>
            <person name="Jarju S."/>
            <person name="Secka A."/>
            <person name="Antonio M."/>
            <person name="Oren A."/>
            <person name="Chaudhuri R.R."/>
            <person name="La Ragione R."/>
            <person name="Hildebrand F."/>
            <person name="Pallen M.J."/>
        </authorList>
    </citation>
    <scope>NUCLEOTIDE SEQUENCE</scope>
    <source>
        <strain evidence="2">ChiSxjej1B13-11762</strain>
    </source>
</reference>
<organism evidence="2 3">
    <name type="scientific">Candidatus Dorea gallistercoris</name>
    <dbReference type="NCBI Taxonomy" id="2838542"/>
    <lineage>
        <taxon>Bacteria</taxon>
        <taxon>Bacillati</taxon>
        <taxon>Bacillota</taxon>
        <taxon>Clostridia</taxon>
        <taxon>Lachnospirales</taxon>
        <taxon>Lachnospiraceae</taxon>
        <taxon>Dorea</taxon>
    </lineage>
</organism>
<proteinExistence type="predicted"/>
<name>A0A9D1RD30_9FIRM</name>
<sequence length="630" mass="73697">MSYQILKGENMGRDFLPKIMEIDRICYEAEYVGELSKMEARYDRNPRSFVCVMDGETPAGYINFFPVGGALWDEIVETGMTIRDDDILPEELADYSRDGENHIFIISVAVLPEYRKDKETIITLTDGFVDYLNELEAEGFQIGALAGTAVSEGGQKFLRSRMFRLYREIEDGNRVYLCDGPYLRKLLKKDLYFKTHKEDVYLFLPYADNVKNTRIQKLLGPEGSAKEMPEVAEWLLNALDDCLYYEYENDLASELKRRYVGEFQLLHTLDEYEDQEDPGLKPCIVGEEKVYLSLFAHPDSHMYVVMLFIPDCRYSTSQLEDQLSHGYLKIRRPRDMDEKGFYQYQDLNGFLKKEYGLIPCGRGKSLLCMSDKPKNEGEFYNILTSEAYNSMHQDFHISYRELQDRAEQDRAIYDYYEAYMTEDVVAMILKKYEIFSQRERIELTATYVFIAELVIFQNTALNKMNIKVSNALANEGDVSYQYISRLYRDYAKTVKFWQSQNFRYYGTQREADQIREAFGNEELRRNYYEQQDFLEHIVDIKNAQVERKNGLIINIVAIILAILQVQGYVVDLLSRFYESFGIPVESASSTFDVMVLGGGGLIFLVWYILYRKHFHVRKKRLTEIAGRKDQ</sequence>
<evidence type="ECO:0000313" key="2">
    <source>
        <dbReference type="EMBL" id="HIW84326.1"/>
    </source>
</evidence>
<dbReference type="InterPro" id="IPR016181">
    <property type="entry name" value="Acyl_CoA_acyltransferase"/>
</dbReference>
<evidence type="ECO:0000313" key="3">
    <source>
        <dbReference type="Proteomes" id="UP000824263"/>
    </source>
</evidence>
<dbReference type="SUPFAM" id="SSF55729">
    <property type="entry name" value="Acyl-CoA N-acyltransferases (Nat)"/>
    <property type="match status" value="1"/>
</dbReference>
<keyword evidence="1" id="KW-1133">Transmembrane helix</keyword>
<gene>
    <name evidence="2" type="ORF">H9873_08385</name>
</gene>
<accession>A0A9D1RD30</accession>
<dbReference type="Gene3D" id="3.40.630.30">
    <property type="match status" value="1"/>
</dbReference>
<protein>
    <submittedName>
        <fullName evidence="2">Uncharacterized protein</fullName>
    </submittedName>
</protein>
<reference evidence="2" key="2">
    <citation type="submission" date="2021-04" db="EMBL/GenBank/DDBJ databases">
        <authorList>
            <person name="Gilroy R."/>
        </authorList>
    </citation>
    <scope>NUCLEOTIDE SEQUENCE</scope>
    <source>
        <strain evidence="2">ChiSxjej1B13-11762</strain>
    </source>
</reference>
<dbReference type="AlphaFoldDB" id="A0A9D1RD30"/>
<dbReference type="Proteomes" id="UP000824263">
    <property type="component" value="Unassembled WGS sequence"/>
</dbReference>
<keyword evidence="1" id="KW-0472">Membrane</keyword>
<feature type="transmembrane region" description="Helical" evidence="1">
    <location>
        <begin position="590"/>
        <end position="610"/>
    </location>
</feature>
<dbReference type="EMBL" id="DXGF01000146">
    <property type="protein sequence ID" value="HIW84326.1"/>
    <property type="molecule type" value="Genomic_DNA"/>
</dbReference>
<feature type="transmembrane region" description="Helical" evidence="1">
    <location>
        <begin position="551"/>
        <end position="570"/>
    </location>
</feature>
<evidence type="ECO:0000256" key="1">
    <source>
        <dbReference type="SAM" id="Phobius"/>
    </source>
</evidence>
<keyword evidence="1" id="KW-0812">Transmembrane</keyword>